<evidence type="ECO:0000256" key="1">
    <source>
        <dbReference type="SAM" id="Phobius"/>
    </source>
</evidence>
<keyword evidence="3" id="KW-1185">Reference proteome</keyword>
<gene>
    <name evidence="2" type="ORF">POCULU_LOCUS9264</name>
</gene>
<dbReference type="EMBL" id="CAJVPJ010003289">
    <property type="protein sequence ID" value="CAG8638047.1"/>
    <property type="molecule type" value="Genomic_DNA"/>
</dbReference>
<dbReference type="OrthoDB" id="61370at2759"/>
<reference evidence="2" key="1">
    <citation type="submission" date="2021-06" db="EMBL/GenBank/DDBJ databases">
        <authorList>
            <person name="Kallberg Y."/>
            <person name="Tangrot J."/>
            <person name="Rosling A."/>
        </authorList>
    </citation>
    <scope>NUCLEOTIDE SEQUENCE</scope>
    <source>
        <strain evidence="2">IA702</strain>
    </source>
</reference>
<protein>
    <submittedName>
        <fullName evidence="2">8970_t:CDS:1</fullName>
    </submittedName>
</protein>
<feature type="transmembrane region" description="Helical" evidence="1">
    <location>
        <begin position="116"/>
        <end position="138"/>
    </location>
</feature>
<evidence type="ECO:0000313" key="2">
    <source>
        <dbReference type="EMBL" id="CAG8638047.1"/>
    </source>
</evidence>
<organism evidence="2 3">
    <name type="scientific">Paraglomus occultum</name>
    <dbReference type="NCBI Taxonomy" id="144539"/>
    <lineage>
        <taxon>Eukaryota</taxon>
        <taxon>Fungi</taxon>
        <taxon>Fungi incertae sedis</taxon>
        <taxon>Mucoromycota</taxon>
        <taxon>Glomeromycotina</taxon>
        <taxon>Glomeromycetes</taxon>
        <taxon>Paraglomerales</taxon>
        <taxon>Paraglomeraceae</taxon>
        <taxon>Paraglomus</taxon>
    </lineage>
</organism>
<dbReference type="Proteomes" id="UP000789572">
    <property type="component" value="Unassembled WGS sequence"/>
</dbReference>
<feature type="transmembrane region" description="Helical" evidence="1">
    <location>
        <begin position="153"/>
        <end position="177"/>
    </location>
</feature>
<sequence length="186" mass="21054">MPSVTAYALISIVFTIDYFLGFQALFMPNWLVYVSHIPFTSDIHYGLFKKCSSVKGCSPFPSPENNDCDEEWFCELWNAARFAVLFATFVGAVTWLALLVVMLGGRGKRERMWGSIAAWLMFHAFFQFIAVGLIAYLFNNSDRFYMGYKYDTAFIFATISGSFSVMLSISLVLNGILTPSGYDYLD</sequence>
<comment type="caution">
    <text evidence="2">The sequence shown here is derived from an EMBL/GenBank/DDBJ whole genome shotgun (WGS) entry which is preliminary data.</text>
</comment>
<accession>A0A9N9DGK0</accession>
<name>A0A9N9DGK0_9GLOM</name>
<evidence type="ECO:0000313" key="3">
    <source>
        <dbReference type="Proteomes" id="UP000789572"/>
    </source>
</evidence>
<keyword evidence="1" id="KW-0472">Membrane</keyword>
<dbReference type="AlphaFoldDB" id="A0A9N9DGK0"/>
<feature type="transmembrane region" description="Helical" evidence="1">
    <location>
        <begin position="82"/>
        <end position="104"/>
    </location>
</feature>
<feature type="transmembrane region" description="Helical" evidence="1">
    <location>
        <begin position="7"/>
        <end position="26"/>
    </location>
</feature>
<proteinExistence type="predicted"/>
<dbReference type="Gene3D" id="1.20.140.150">
    <property type="match status" value="1"/>
</dbReference>
<keyword evidence="1" id="KW-0812">Transmembrane</keyword>
<keyword evidence="1" id="KW-1133">Transmembrane helix</keyword>